<feature type="region of interest" description="Disordered" evidence="2">
    <location>
        <begin position="567"/>
        <end position="586"/>
    </location>
</feature>
<feature type="domain" description="hAT-like transposase RNase-H fold" evidence="3">
    <location>
        <begin position="186"/>
        <end position="259"/>
    </location>
</feature>
<dbReference type="GO" id="GO:0003677">
    <property type="term" value="F:DNA binding"/>
    <property type="evidence" value="ECO:0007669"/>
    <property type="project" value="UniProtKB-KW"/>
</dbReference>
<evidence type="ECO:0000313" key="5">
    <source>
        <dbReference type="Proteomes" id="UP000823749"/>
    </source>
</evidence>
<proteinExistence type="predicted"/>
<dbReference type="PANTHER" id="PTHR46481:SF11">
    <property type="entry name" value="ZINC FINGER BED DOMAIN-CONTAINING PROTEIN RICESLEEPER 2-LIKE"/>
    <property type="match status" value="1"/>
</dbReference>
<dbReference type="AlphaFoldDB" id="A0AAV6J500"/>
<keyword evidence="5" id="KW-1185">Reference proteome</keyword>
<dbReference type="Pfam" id="PF14372">
    <property type="entry name" value="hAT-like_RNase-H"/>
    <property type="match status" value="1"/>
</dbReference>
<dbReference type="InterPro" id="IPR052035">
    <property type="entry name" value="ZnF_BED_domain_contain"/>
</dbReference>
<sequence>MRQQVLTNNLKNKDRPPLLTSYSFDHGTTRKELAHAIIMHEYPLSIVDHVGFKRYSNALQPLFKVPCRNTMKSEIFKIYEHHKGKTLSLVVSNASRLAITTDIWTSSNQNKGFMAVTAHFINDSWTLQSRILRKISSIMVDNCSTNDAMIDLLWDKLDSTSLMLGGDLFHMRCCAHILNLIVKDGLDVIKVIREMAKRMVENFDKYWSVVHGVVGVSAVLDPRYKINVLEFYFKLLFPTTYKKEVEKVRALCYKLLKEYRSPSSMMEGLQEVEEKLRDRAEQALTSLGGQSQVLMMYVAASALFLQNSDNSYARFTEAKEFGRPGAAFEQENQLVSEQPRLRAKVAEIRVGVMAANAALEAVRVRVTQLEKLVGADDSDEGVTLVERLDVSDQLILGNEFFVAAKVAVMPHLGGIFIADEKRPCFVPRCSKAEKGKRAREGTGGWLSAIQVQNFPDLVVAGRKQAQRASLVVQMYEILVDKAKGQSEANGRTSCLAKCKNGQDSEATWETDGTLWQSEKQVTNFERSMRVEEARSVRLTFQRAEEAVGGAEVLEGANDVVEVGVGAAGASDRGFPQGAEVPGGDVR</sequence>
<accession>A0AAV6J500</accession>
<reference evidence="4" key="1">
    <citation type="submission" date="2020-08" db="EMBL/GenBank/DDBJ databases">
        <title>Plant Genome Project.</title>
        <authorList>
            <person name="Zhang R.-G."/>
        </authorList>
    </citation>
    <scope>NUCLEOTIDE SEQUENCE</scope>
    <source>
        <strain evidence="4">WSP0</strain>
        <tissue evidence="4">Leaf</tissue>
    </source>
</reference>
<evidence type="ECO:0000259" key="3">
    <source>
        <dbReference type="Pfam" id="PF14372"/>
    </source>
</evidence>
<organism evidence="4 5">
    <name type="scientific">Rhododendron griersonianum</name>
    <dbReference type="NCBI Taxonomy" id="479676"/>
    <lineage>
        <taxon>Eukaryota</taxon>
        <taxon>Viridiplantae</taxon>
        <taxon>Streptophyta</taxon>
        <taxon>Embryophyta</taxon>
        <taxon>Tracheophyta</taxon>
        <taxon>Spermatophyta</taxon>
        <taxon>Magnoliopsida</taxon>
        <taxon>eudicotyledons</taxon>
        <taxon>Gunneridae</taxon>
        <taxon>Pentapetalae</taxon>
        <taxon>asterids</taxon>
        <taxon>Ericales</taxon>
        <taxon>Ericaceae</taxon>
        <taxon>Ericoideae</taxon>
        <taxon>Rhodoreae</taxon>
        <taxon>Rhododendron</taxon>
    </lineage>
</organism>
<dbReference type="EMBL" id="JACTNZ010000008">
    <property type="protein sequence ID" value="KAG5535563.1"/>
    <property type="molecule type" value="Genomic_DNA"/>
</dbReference>
<dbReference type="PANTHER" id="PTHR46481">
    <property type="entry name" value="ZINC FINGER BED DOMAIN-CONTAINING PROTEIN 4"/>
    <property type="match status" value="1"/>
</dbReference>
<keyword evidence="1" id="KW-0238">DNA-binding</keyword>
<dbReference type="Proteomes" id="UP000823749">
    <property type="component" value="Chromosome 8"/>
</dbReference>
<comment type="caution">
    <text evidence="4">The sequence shown here is derived from an EMBL/GenBank/DDBJ whole genome shotgun (WGS) entry which is preliminary data.</text>
</comment>
<dbReference type="InterPro" id="IPR025525">
    <property type="entry name" value="hAT-like_transposase_RNase-H"/>
</dbReference>
<dbReference type="InterPro" id="IPR012337">
    <property type="entry name" value="RNaseH-like_sf"/>
</dbReference>
<evidence type="ECO:0000313" key="4">
    <source>
        <dbReference type="EMBL" id="KAG5535563.1"/>
    </source>
</evidence>
<protein>
    <recommendedName>
        <fullName evidence="3">hAT-like transposase RNase-H fold domain-containing protein</fullName>
    </recommendedName>
</protein>
<gene>
    <name evidence="4" type="ORF">RHGRI_023359</name>
</gene>
<evidence type="ECO:0000256" key="2">
    <source>
        <dbReference type="SAM" id="MobiDB-lite"/>
    </source>
</evidence>
<dbReference type="SUPFAM" id="SSF53098">
    <property type="entry name" value="Ribonuclease H-like"/>
    <property type="match status" value="1"/>
</dbReference>
<name>A0AAV6J500_9ERIC</name>
<evidence type="ECO:0000256" key="1">
    <source>
        <dbReference type="ARBA" id="ARBA00023125"/>
    </source>
</evidence>